<protein>
    <submittedName>
        <fullName evidence="1">Uncharacterized protein</fullName>
    </submittedName>
</protein>
<dbReference type="AlphaFoldDB" id="A0A4Y9YRB3"/>
<dbReference type="EMBL" id="SEOQ01000380">
    <property type="protein sequence ID" value="TFY64237.1"/>
    <property type="molecule type" value="Genomic_DNA"/>
</dbReference>
<comment type="caution">
    <text evidence="1">The sequence shown here is derived from an EMBL/GenBank/DDBJ whole genome shotgun (WGS) entry which is preliminary data.</text>
</comment>
<reference evidence="1 2" key="1">
    <citation type="submission" date="2019-02" db="EMBL/GenBank/DDBJ databases">
        <title>Genome sequencing of the rare red list fungi Dentipellis fragilis.</title>
        <authorList>
            <person name="Buettner E."/>
            <person name="Kellner H."/>
        </authorList>
    </citation>
    <scope>NUCLEOTIDE SEQUENCE [LARGE SCALE GENOMIC DNA]</scope>
    <source>
        <strain evidence="1 2">DSM 105465</strain>
    </source>
</reference>
<accession>A0A4Y9YRB3</accession>
<organism evidence="1 2">
    <name type="scientific">Dentipellis fragilis</name>
    <dbReference type="NCBI Taxonomy" id="205917"/>
    <lineage>
        <taxon>Eukaryota</taxon>
        <taxon>Fungi</taxon>
        <taxon>Dikarya</taxon>
        <taxon>Basidiomycota</taxon>
        <taxon>Agaricomycotina</taxon>
        <taxon>Agaricomycetes</taxon>
        <taxon>Russulales</taxon>
        <taxon>Hericiaceae</taxon>
        <taxon>Dentipellis</taxon>
    </lineage>
</organism>
<evidence type="ECO:0000313" key="2">
    <source>
        <dbReference type="Proteomes" id="UP000298327"/>
    </source>
</evidence>
<name>A0A4Y9YRB3_9AGAM</name>
<feature type="non-terminal residue" evidence="1">
    <location>
        <position position="289"/>
    </location>
</feature>
<dbReference type="Proteomes" id="UP000298327">
    <property type="component" value="Unassembled WGS sequence"/>
</dbReference>
<gene>
    <name evidence="1" type="ORF">EVG20_g6009</name>
</gene>
<sequence length="289" mass="31512">MMVEVAHEQTGIRGKDEASSNVGANAVRLSASLSALLSLSRTPCTDISTNTVSSASSKNHHPYHPFQGCHQHARPFNTYRHSCTSSTCGHLLSTLGAPALCDAPREHPGAFEEEPSHVPMKHEEDVYLSCHDIPPCYAMPRVSKPIRAPRPPVRAALPHACASPCSCAPALFPVDPISHFRIHACAPHLRPSASSIHPFLHAHVLALIFHCSLSPSHPYAARSFSPSRIYTVAVVHRTCALVPLPSRPYYCYTLTPSPCHLHLRACTCTRILTPVTRVLHSCPHVSRQP</sequence>
<evidence type="ECO:0000313" key="1">
    <source>
        <dbReference type="EMBL" id="TFY64237.1"/>
    </source>
</evidence>
<keyword evidence="2" id="KW-1185">Reference proteome</keyword>
<proteinExistence type="predicted"/>